<feature type="non-terminal residue" evidence="1">
    <location>
        <position position="1"/>
    </location>
</feature>
<keyword evidence="2" id="KW-1185">Reference proteome</keyword>
<evidence type="ECO:0000313" key="2">
    <source>
        <dbReference type="Proteomes" id="UP000696485"/>
    </source>
</evidence>
<name>A0A9P5SE21_9FUNG</name>
<sequence length="100" mass="10963">GPCIAACTDVTGKSLFCLYDDVDSNGPFFLTSLAYTFEHGTCNSRAFMTEFGMCFASCPKKEQKAHSASYVFKIQWYKDNRGNGPSWAKVPITDPCVGSP</sequence>
<gene>
    <name evidence="1" type="ORF">BG006_001231</name>
</gene>
<reference evidence="1" key="1">
    <citation type="journal article" date="2020" name="Fungal Divers.">
        <title>Resolving the Mortierellaceae phylogeny through synthesis of multi-gene phylogenetics and phylogenomics.</title>
        <authorList>
            <person name="Vandepol N."/>
            <person name="Liber J."/>
            <person name="Desiro A."/>
            <person name="Na H."/>
            <person name="Kennedy M."/>
            <person name="Barry K."/>
            <person name="Grigoriev I.V."/>
            <person name="Miller A.N."/>
            <person name="O'Donnell K."/>
            <person name="Stajich J.E."/>
            <person name="Bonito G."/>
        </authorList>
    </citation>
    <scope>NUCLEOTIDE SEQUENCE</scope>
    <source>
        <strain evidence="1">NVP1</strain>
    </source>
</reference>
<protein>
    <submittedName>
        <fullName evidence="1">Uncharacterized protein</fullName>
    </submittedName>
</protein>
<evidence type="ECO:0000313" key="1">
    <source>
        <dbReference type="EMBL" id="KAF9323702.1"/>
    </source>
</evidence>
<proteinExistence type="predicted"/>
<dbReference type="AlphaFoldDB" id="A0A9P5SE21"/>
<accession>A0A9P5SE21</accession>
<dbReference type="Proteomes" id="UP000696485">
    <property type="component" value="Unassembled WGS sequence"/>
</dbReference>
<organism evidence="1 2">
    <name type="scientific">Podila minutissima</name>
    <dbReference type="NCBI Taxonomy" id="64525"/>
    <lineage>
        <taxon>Eukaryota</taxon>
        <taxon>Fungi</taxon>
        <taxon>Fungi incertae sedis</taxon>
        <taxon>Mucoromycota</taxon>
        <taxon>Mortierellomycotina</taxon>
        <taxon>Mortierellomycetes</taxon>
        <taxon>Mortierellales</taxon>
        <taxon>Mortierellaceae</taxon>
        <taxon>Podila</taxon>
    </lineage>
</organism>
<dbReference type="EMBL" id="JAAAUY010001231">
    <property type="protein sequence ID" value="KAF9323702.1"/>
    <property type="molecule type" value="Genomic_DNA"/>
</dbReference>
<comment type="caution">
    <text evidence="1">The sequence shown here is derived from an EMBL/GenBank/DDBJ whole genome shotgun (WGS) entry which is preliminary data.</text>
</comment>